<dbReference type="InterPro" id="IPR006224">
    <property type="entry name" value="PsdUridine_synth_RluA-like_CS"/>
</dbReference>
<dbReference type="PANTHER" id="PTHR21600:SF35">
    <property type="entry name" value="PSEUDOURIDINE SYNTHASE"/>
    <property type="match status" value="1"/>
</dbReference>
<dbReference type="EMBL" id="FOJW01000002">
    <property type="protein sequence ID" value="SFA82701.1"/>
    <property type="molecule type" value="Genomic_DNA"/>
</dbReference>
<comment type="function">
    <text evidence="6">Responsible for synthesis of pseudouridine from uracil.</text>
</comment>
<dbReference type="Gene3D" id="3.30.2350.10">
    <property type="entry name" value="Pseudouridine synthase"/>
    <property type="match status" value="1"/>
</dbReference>
<dbReference type="InterPro" id="IPR006145">
    <property type="entry name" value="PsdUridine_synth_RsuA/RluA"/>
</dbReference>
<dbReference type="GO" id="GO:0003723">
    <property type="term" value="F:RNA binding"/>
    <property type="evidence" value="ECO:0007669"/>
    <property type="project" value="UniProtKB-KW"/>
</dbReference>
<comment type="catalytic activity">
    <reaction evidence="1 6">
        <text>a uridine in RNA = a pseudouridine in RNA</text>
        <dbReference type="Rhea" id="RHEA:48348"/>
        <dbReference type="Rhea" id="RHEA-COMP:12068"/>
        <dbReference type="Rhea" id="RHEA-COMP:12069"/>
        <dbReference type="ChEBI" id="CHEBI:65314"/>
        <dbReference type="ChEBI" id="CHEBI:65315"/>
    </reaction>
</comment>
<dbReference type="GO" id="GO:0000455">
    <property type="term" value="P:enzyme-directed rRNA pseudouridine synthesis"/>
    <property type="evidence" value="ECO:0007669"/>
    <property type="project" value="TreeGrafter"/>
</dbReference>
<keyword evidence="5" id="KW-0694">RNA-binding</keyword>
<organism evidence="8 9">
    <name type="scientific">Lentibacillus halodurans</name>
    <dbReference type="NCBI Taxonomy" id="237679"/>
    <lineage>
        <taxon>Bacteria</taxon>
        <taxon>Bacillati</taxon>
        <taxon>Bacillota</taxon>
        <taxon>Bacilli</taxon>
        <taxon>Bacillales</taxon>
        <taxon>Bacillaceae</taxon>
        <taxon>Lentibacillus</taxon>
    </lineage>
</organism>
<dbReference type="PANTHER" id="PTHR21600">
    <property type="entry name" value="MITOCHONDRIAL RNA PSEUDOURIDINE SYNTHASE"/>
    <property type="match status" value="1"/>
</dbReference>
<evidence type="ECO:0000256" key="2">
    <source>
        <dbReference type="ARBA" id="ARBA00010876"/>
    </source>
</evidence>
<comment type="similarity">
    <text evidence="2 6">Belongs to the pseudouridine synthase RluA family.</text>
</comment>
<evidence type="ECO:0000313" key="8">
    <source>
        <dbReference type="EMBL" id="SFA82701.1"/>
    </source>
</evidence>
<feature type="domain" description="Pseudouridine synthase RsuA/RluA-like" evidence="7">
    <location>
        <begin position="87"/>
        <end position="236"/>
    </location>
</feature>
<proteinExistence type="inferred from homology"/>
<evidence type="ECO:0000256" key="3">
    <source>
        <dbReference type="ARBA" id="ARBA00023235"/>
    </source>
</evidence>
<protein>
    <recommendedName>
        <fullName evidence="6">Pseudouridine synthase</fullName>
        <ecNumber evidence="6">5.4.99.-</ecNumber>
    </recommendedName>
</protein>
<evidence type="ECO:0000256" key="6">
    <source>
        <dbReference type="RuleBase" id="RU362028"/>
    </source>
</evidence>
<dbReference type="AlphaFoldDB" id="A0A1I0W275"/>
<dbReference type="NCBIfam" id="TIGR00005">
    <property type="entry name" value="rluA_subfam"/>
    <property type="match status" value="1"/>
</dbReference>
<dbReference type="GO" id="GO:0009982">
    <property type="term" value="F:pseudouridine synthase activity"/>
    <property type="evidence" value="ECO:0007669"/>
    <property type="project" value="InterPro"/>
</dbReference>
<evidence type="ECO:0000259" key="7">
    <source>
        <dbReference type="Pfam" id="PF00849"/>
    </source>
</evidence>
<evidence type="ECO:0000256" key="4">
    <source>
        <dbReference type="PIRSR" id="PIRSR606225-1"/>
    </source>
</evidence>
<dbReference type="Proteomes" id="UP000198642">
    <property type="component" value="Unassembled WGS sequence"/>
</dbReference>
<keyword evidence="9" id="KW-1185">Reference proteome</keyword>
<dbReference type="PROSITE" id="PS50889">
    <property type="entry name" value="S4"/>
    <property type="match status" value="1"/>
</dbReference>
<feature type="active site" evidence="4">
    <location>
        <position position="133"/>
    </location>
</feature>
<dbReference type="PROSITE" id="PS01129">
    <property type="entry name" value="PSI_RLU"/>
    <property type="match status" value="1"/>
</dbReference>
<dbReference type="CDD" id="cd02869">
    <property type="entry name" value="PseudoU_synth_RluA_like"/>
    <property type="match status" value="1"/>
</dbReference>
<evidence type="ECO:0000313" key="9">
    <source>
        <dbReference type="Proteomes" id="UP000198642"/>
    </source>
</evidence>
<name>A0A1I0W275_9BACI</name>
<dbReference type="Pfam" id="PF00849">
    <property type="entry name" value="PseudoU_synth_2"/>
    <property type="match status" value="1"/>
</dbReference>
<dbReference type="InterPro" id="IPR020103">
    <property type="entry name" value="PsdUridine_synth_cat_dom_sf"/>
</dbReference>
<dbReference type="RefSeq" id="WP_090233654.1">
    <property type="nucleotide sequence ID" value="NZ_FOJW01000002.1"/>
</dbReference>
<accession>A0A1I0W275</accession>
<dbReference type="FunFam" id="3.30.2350.10:FF:000005">
    <property type="entry name" value="Pseudouridine synthase"/>
    <property type="match status" value="1"/>
</dbReference>
<dbReference type="OrthoDB" id="9807829at2"/>
<dbReference type="STRING" id="237679.SAMN04488072_102150"/>
<dbReference type="InterPro" id="IPR006225">
    <property type="entry name" value="PsdUridine_synth_RluC/D"/>
</dbReference>
<evidence type="ECO:0000256" key="5">
    <source>
        <dbReference type="PROSITE-ProRule" id="PRU00182"/>
    </source>
</evidence>
<dbReference type="SUPFAM" id="SSF55120">
    <property type="entry name" value="Pseudouridine synthase"/>
    <property type="match status" value="1"/>
</dbReference>
<gene>
    <name evidence="8" type="ORF">SAMN04488072_102150</name>
</gene>
<dbReference type="InterPro" id="IPR050188">
    <property type="entry name" value="RluA_PseudoU_synthase"/>
</dbReference>
<keyword evidence="3 6" id="KW-0413">Isomerase</keyword>
<reference evidence="8 9" key="1">
    <citation type="submission" date="2016-10" db="EMBL/GenBank/DDBJ databases">
        <authorList>
            <person name="de Groot N.N."/>
        </authorList>
    </citation>
    <scope>NUCLEOTIDE SEQUENCE [LARGE SCALE GENOMIC DNA]</scope>
    <source>
        <strain evidence="8 9">CGMCC 1.3702</strain>
    </source>
</reference>
<dbReference type="EC" id="5.4.99.-" evidence="6"/>
<dbReference type="GO" id="GO:0140098">
    <property type="term" value="F:catalytic activity, acting on RNA"/>
    <property type="evidence" value="ECO:0007669"/>
    <property type="project" value="UniProtKB-ARBA"/>
</dbReference>
<evidence type="ECO:0000256" key="1">
    <source>
        <dbReference type="ARBA" id="ARBA00000073"/>
    </source>
</evidence>
<sequence length="290" mass="33036">MNWTIAKHHEGLMIRTYLQQEHQFSKRMMKQIIHNGGEIRVNEVKQTVRYVLKAGDVLTVTLPEEKKGSMMIPEKMPLDIVYEDDTVLVIKKPAGRATIPSYLHSSGTIANGVLAHYEQQNLPYTFHVVTRLDRNTSGIMLIAKHRWGHSLLSEAQKKGKIKRAYYAIIEGHLQQKKGTINAPIDRKEGSIIERKVSHEGKHATTHYTALKESNDHTLVHVQLETGRTHQIRVHFSYIGHPLAGDDLYGGVTSFISRQALHCHHLSFEHPITNEQVDFSAEMADDMKQMV</sequence>